<dbReference type="Gene3D" id="3.30.9.10">
    <property type="entry name" value="D-Amino Acid Oxidase, subunit A, domain 2"/>
    <property type="match status" value="1"/>
</dbReference>
<dbReference type="SUPFAM" id="SSF51905">
    <property type="entry name" value="FAD/NAD(P)-binding domain"/>
    <property type="match status" value="1"/>
</dbReference>
<feature type="domain" description="Phenol hydroxylase-like C-terminal dimerisation" evidence="7">
    <location>
        <begin position="450"/>
        <end position="633"/>
    </location>
</feature>
<dbReference type="InterPro" id="IPR036188">
    <property type="entry name" value="FAD/NAD-bd_sf"/>
</dbReference>
<feature type="domain" description="FAD-binding" evidence="6">
    <location>
        <begin position="32"/>
        <end position="413"/>
    </location>
</feature>
<dbReference type="Proteomes" id="UP001501084">
    <property type="component" value="Unassembled WGS sequence"/>
</dbReference>
<dbReference type="InterPro" id="IPR002938">
    <property type="entry name" value="FAD-bd"/>
</dbReference>
<dbReference type="PANTHER" id="PTHR43004:SF19">
    <property type="entry name" value="BINDING MONOOXYGENASE, PUTATIVE (JCVI)-RELATED"/>
    <property type="match status" value="1"/>
</dbReference>
<evidence type="ECO:0000313" key="8">
    <source>
        <dbReference type="EMBL" id="GAA2186223.1"/>
    </source>
</evidence>
<keyword evidence="5" id="KW-0560">Oxidoreductase</keyword>
<gene>
    <name evidence="8" type="ORF">GCM10009786_06070</name>
</gene>
<evidence type="ECO:0000256" key="3">
    <source>
        <dbReference type="ARBA" id="ARBA00022630"/>
    </source>
</evidence>
<organism evidence="8 9">
    <name type="scientific">Leucobacter alluvii</name>
    <dbReference type="NCBI Taxonomy" id="340321"/>
    <lineage>
        <taxon>Bacteria</taxon>
        <taxon>Bacillati</taxon>
        <taxon>Actinomycetota</taxon>
        <taxon>Actinomycetes</taxon>
        <taxon>Micrococcales</taxon>
        <taxon>Microbacteriaceae</taxon>
        <taxon>Leucobacter</taxon>
    </lineage>
</organism>
<keyword evidence="9" id="KW-1185">Reference proteome</keyword>
<evidence type="ECO:0000259" key="6">
    <source>
        <dbReference type="Pfam" id="PF01494"/>
    </source>
</evidence>
<dbReference type="Gene3D" id="3.50.50.60">
    <property type="entry name" value="FAD/NAD(P)-binding domain"/>
    <property type="match status" value="1"/>
</dbReference>
<dbReference type="CDD" id="cd02979">
    <property type="entry name" value="PHOX_C"/>
    <property type="match status" value="1"/>
</dbReference>
<dbReference type="InterPro" id="IPR038220">
    <property type="entry name" value="PHOX_C_sf"/>
</dbReference>
<keyword evidence="4" id="KW-0274">FAD</keyword>
<evidence type="ECO:0000313" key="9">
    <source>
        <dbReference type="Proteomes" id="UP001501084"/>
    </source>
</evidence>
<name>A0ABN3B3P3_9MICO</name>
<dbReference type="Pfam" id="PF07976">
    <property type="entry name" value="Phe_hydrox_dim"/>
    <property type="match status" value="1"/>
</dbReference>
<dbReference type="PANTHER" id="PTHR43004">
    <property type="entry name" value="TRK SYSTEM POTASSIUM UPTAKE PROTEIN"/>
    <property type="match status" value="1"/>
</dbReference>
<evidence type="ECO:0000256" key="1">
    <source>
        <dbReference type="ARBA" id="ARBA00001974"/>
    </source>
</evidence>
<evidence type="ECO:0000256" key="5">
    <source>
        <dbReference type="ARBA" id="ARBA00023002"/>
    </source>
</evidence>
<dbReference type="RefSeq" id="WP_346057330.1">
    <property type="nucleotide sequence ID" value="NZ_BAAAOP010000003.1"/>
</dbReference>
<dbReference type="InterPro" id="IPR012941">
    <property type="entry name" value="Phe_hydrox_C_dim_dom"/>
</dbReference>
<dbReference type="InterPro" id="IPR036249">
    <property type="entry name" value="Thioredoxin-like_sf"/>
</dbReference>
<reference evidence="8 9" key="1">
    <citation type="journal article" date="2019" name="Int. J. Syst. Evol. Microbiol.">
        <title>The Global Catalogue of Microorganisms (GCM) 10K type strain sequencing project: providing services to taxonomists for standard genome sequencing and annotation.</title>
        <authorList>
            <consortium name="The Broad Institute Genomics Platform"/>
            <consortium name="The Broad Institute Genome Sequencing Center for Infectious Disease"/>
            <person name="Wu L."/>
            <person name="Ma J."/>
        </authorList>
    </citation>
    <scope>NUCLEOTIDE SEQUENCE [LARGE SCALE GENOMIC DNA]</scope>
    <source>
        <strain evidence="8 9">JCM 14919</strain>
    </source>
</reference>
<keyword evidence="8" id="KW-0503">Monooxygenase</keyword>
<evidence type="ECO:0000256" key="2">
    <source>
        <dbReference type="ARBA" id="ARBA00007801"/>
    </source>
</evidence>
<dbReference type="PRINTS" id="PR00420">
    <property type="entry name" value="RNGMNOXGNASE"/>
</dbReference>
<dbReference type="InterPro" id="IPR050641">
    <property type="entry name" value="RIFMO-like"/>
</dbReference>
<dbReference type="EMBL" id="BAAAOP010000003">
    <property type="protein sequence ID" value="GAA2186223.1"/>
    <property type="molecule type" value="Genomic_DNA"/>
</dbReference>
<comment type="cofactor">
    <cofactor evidence="1">
        <name>FAD</name>
        <dbReference type="ChEBI" id="CHEBI:57692"/>
    </cofactor>
</comment>
<comment type="similarity">
    <text evidence="2">Belongs to the PheA/TfdB FAD monooxygenase family.</text>
</comment>
<evidence type="ECO:0000256" key="4">
    <source>
        <dbReference type="ARBA" id="ARBA00022827"/>
    </source>
</evidence>
<accession>A0ABN3B3P3</accession>
<dbReference type="SUPFAM" id="SSF54373">
    <property type="entry name" value="FAD-linked reductases, C-terminal domain"/>
    <property type="match status" value="1"/>
</dbReference>
<protein>
    <submittedName>
        <fullName evidence="8">FAD-dependent monooxygenase</fullName>
    </submittedName>
</protein>
<dbReference type="NCBIfam" id="NF006144">
    <property type="entry name" value="PRK08294.1"/>
    <property type="match status" value="1"/>
</dbReference>
<comment type="caution">
    <text evidence="8">The sequence shown here is derived from an EMBL/GenBank/DDBJ whole genome shotgun (WGS) entry which is preliminary data.</text>
</comment>
<dbReference type="GO" id="GO:0004497">
    <property type="term" value="F:monooxygenase activity"/>
    <property type="evidence" value="ECO:0007669"/>
    <property type="project" value="UniProtKB-KW"/>
</dbReference>
<evidence type="ECO:0000259" key="7">
    <source>
        <dbReference type="Pfam" id="PF07976"/>
    </source>
</evidence>
<dbReference type="Pfam" id="PF01494">
    <property type="entry name" value="FAD_binding_3"/>
    <property type="match status" value="1"/>
</dbReference>
<sequence length="647" mass="71185">MQFHHHGYVSTDPRILPAAGVGIDRPVDLPEEIDVLIVGSGPAGIVTAAQLAQFPNVVTRVVERRDGRLVLGQADGIQARSVETFQAFGFARQITEEAYQITETDFWSPDPENPANIVRSSITPDDPKGISEFPHLIVNQARVIDYFAEYARRAPARGDIDYGYEFVDLEVTGEGEYPVTVTLRKISGFSGAGINAAKSGDDEGETVVVRAKYVVGADGARSSVRRSIGGSLAGTSSLHAWGVMDVLAVTDFPDFRKKCIIHSAAGSILHIPREGNHLARIYVDLGETDEHDAGQVRGTSLEDVIARANAILHPYTLDVRDVPWHSVYEVAHRLTDRFDDAASSPDGKGRVFLMGDACHTHSAKAGQGMNVSMQDGWNLGWKLGYVLESRSPETLLKTYSDERWVTSKNLIDFDHQWSTLMAKKPEEFASPDEVAEFYVQTAEFPAGFMTQYTDSVLTGSDEHQELASGFTLGKRFKSVLTTRVADAVDVHLGHHHRADGRFRIYAFADADGSRLDAWAQWMLESAESPLARFTPQGGDLDSVFDVKAVFQQHHHEVDIARVSRLFLPASGPFGLTDYEKIYAAHPSDDIFDARGINRDGALVVVRPDQYVSAILPLTARSELHAHLASFLLERDGVAPRKFICISQ</sequence>
<proteinExistence type="inferred from homology"/>
<dbReference type="Gene3D" id="3.40.30.20">
    <property type="match status" value="1"/>
</dbReference>
<dbReference type="SUPFAM" id="SSF52833">
    <property type="entry name" value="Thioredoxin-like"/>
    <property type="match status" value="1"/>
</dbReference>
<keyword evidence="3" id="KW-0285">Flavoprotein</keyword>